<name>A0A557QXD1_9RHOO</name>
<feature type="domain" description="HTH Mu-type" evidence="2">
    <location>
        <begin position="4"/>
        <end position="69"/>
    </location>
</feature>
<reference evidence="3 4" key="1">
    <citation type="submission" date="2019-07" db="EMBL/GenBank/DDBJ databases">
        <title>The pathways for chlorine oxyanion respiration interact through the shared metabolite chlorate.</title>
        <authorList>
            <person name="Barnum T.P."/>
            <person name="Cheng Y."/>
            <person name="Hill K.A."/>
            <person name="Lucas L.N."/>
            <person name="Carlson H.K."/>
            <person name="Coates J.D."/>
        </authorList>
    </citation>
    <scope>NUCLEOTIDE SEQUENCE [LARGE SCALE GENOMIC DNA]</scope>
    <source>
        <strain evidence="3 4">SFB-3</strain>
    </source>
</reference>
<dbReference type="InterPro" id="IPR009061">
    <property type="entry name" value="DNA-bd_dom_put_sf"/>
</dbReference>
<organism evidence="3 4">
    <name type="scientific">Denitromonas halophila</name>
    <dbReference type="NCBI Taxonomy" id="1629404"/>
    <lineage>
        <taxon>Bacteria</taxon>
        <taxon>Pseudomonadati</taxon>
        <taxon>Pseudomonadota</taxon>
        <taxon>Betaproteobacteria</taxon>
        <taxon>Rhodocyclales</taxon>
        <taxon>Zoogloeaceae</taxon>
        <taxon>Denitromonas</taxon>
    </lineage>
</organism>
<dbReference type="PROSITE" id="PS51702">
    <property type="entry name" value="HTH_MU"/>
    <property type="match status" value="1"/>
</dbReference>
<feature type="domain" description="Integrase catalytic" evidence="1">
    <location>
        <begin position="269"/>
        <end position="470"/>
    </location>
</feature>
<dbReference type="Gene3D" id="3.30.420.10">
    <property type="entry name" value="Ribonuclease H-like superfamily/Ribonuclease H"/>
    <property type="match status" value="1"/>
</dbReference>
<dbReference type="Gene3D" id="2.30.30.130">
    <property type="entry name" value="Transposase, Mu, C-terminal"/>
    <property type="match status" value="1"/>
</dbReference>
<dbReference type="AlphaFoldDB" id="A0A557QXD1"/>
<protein>
    <submittedName>
        <fullName evidence="3">DDE-type integrase/transposase/recombinase</fullName>
    </submittedName>
</protein>
<dbReference type="EMBL" id="VMNK01000006">
    <property type="protein sequence ID" value="TVO57567.1"/>
    <property type="molecule type" value="Genomic_DNA"/>
</dbReference>
<proteinExistence type="predicted"/>
<evidence type="ECO:0000313" key="4">
    <source>
        <dbReference type="Proteomes" id="UP000319502"/>
    </source>
</evidence>
<dbReference type="InterPro" id="IPR009004">
    <property type="entry name" value="Transposase_Mu_C"/>
</dbReference>
<dbReference type="GO" id="GO:0003677">
    <property type="term" value="F:DNA binding"/>
    <property type="evidence" value="ECO:0007669"/>
    <property type="project" value="InterPro"/>
</dbReference>
<evidence type="ECO:0000259" key="2">
    <source>
        <dbReference type="PROSITE" id="PS51702"/>
    </source>
</evidence>
<dbReference type="InterPro" id="IPR012337">
    <property type="entry name" value="RNaseH-like_sf"/>
</dbReference>
<dbReference type="PROSITE" id="PS50994">
    <property type="entry name" value="INTEGRASE"/>
    <property type="match status" value="1"/>
</dbReference>
<evidence type="ECO:0000313" key="3">
    <source>
        <dbReference type="EMBL" id="TVO57567.1"/>
    </source>
</evidence>
<accession>A0A557QXD1</accession>
<dbReference type="Proteomes" id="UP000319502">
    <property type="component" value="Unassembled WGS sequence"/>
</dbReference>
<dbReference type="SUPFAM" id="SSF53098">
    <property type="entry name" value="Ribonuclease H-like"/>
    <property type="match status" value="1"/>
</dbReference>
<dbReference type="Gene3D" id="1.10.10.10">
    <property type="entry name" value="Winged helix-like DNA-binding domain superfamily/Winged helix DNA-binding domain"/>
    <property type="match status" value="1"/>
</dbReference>
<evidence type="ECO:0000259" key="1">
    <source>
        <dbReference type="PROSITE" id="PS50994"/>
    </source>
</evidence>
<dbReference type="SUPFAM" id="SSF50610">
    <property type="entry name" value="mu transposase, C-terminal domain"/>
    <property type="match status" value="1"/>
</dbReference>
<dbReference type="Pfam" id="PF02316">
    <property type="entry name" value="HTH_Tnp_Mu_1"/>
    <property type="match status" value="1"/>
</dbReference>
<dbReference type="OrthoDB" id="5676324at2"/>
<dbReference type="InterPro" id="IPR003314">
    <property type="entry name" value="Mu-type_HTH"/>
</dbReference>
<gene>
    <name evidence="3" type="ORF">FHP91_07775</name>
</gene>
<dbReference type="InterPro" id="IPR036388">
    <property type="entry name" value="WH-like_DNA-bd_sf"/>
</dbReference>
<dbReference type="SUPFAM" id="SSF46955">
    <property type="entry name" value="Putative DNA-binding domain"/>
    <property type="match status" value="1"/>
</dbReference>
<sequence length="698" mass="77161">MNSVREWYSAQDLAGLPGMPGTDRGVRVAAEREGWKARKRQAGKGMEYAVSALPADTRRALQSQQLDLALTSVSTATVTPPTPAVLSGAVVVHAAPDLSDLTDRQRLERDARAGVLTAIHKLQAGSGCSQEAALTTLLINARAGQLDAHVDRLLRLARDPRGRAGDGYPSVRTLKRWLSATDLAPKGPRTSMKVPTWAKAFLAHYQKPEKPTVQQAYDAFLATLPRGQHPSIHQVRRFLDKLGAVTKERGRMGDRELKNIRPFVRRDFSLLVPNDVWSADGHTFDAEVQHPMHGRPFRPEITTFVDIATRRAVGWSVDLAESSMAVADALRSGVERYGIPALIYVDNGSGYKNAFMNDAATGLVGRIGATLTHSLPYNSQARGVIERLHQTLWVSGAKQLPGFIGAAMDREARLEQFKLSRRALKQGGVMPLMPWHLFVQWCETRIDEYNARVHRSLKGLSPALAWANFEAKDWVPHTMAPAELDTLFRPRVTRTLARAEIRLFNNIYFARELEEFHGTEVHVAFDIHNADQVWVYLPDGRLICRAQVSGNTKHYFPTPVIEQARQKRAKGRLARVDVKREEILAELHGAEALPALEAAPVVIGGRVIQREAALAKRTADVADAEPIALSQPAAKPAPALSRSERSAADNYAEWLALDERINRDEPVSEADARWHASYPTSAQFKAHSKKLAARSNAA</sequence>
<dbReference type="InterPro" id="IPR015378">
    <property type="entry name" value="Transposase-like_Mu_C"/>
</dbReference>
<dbReference type="GO" id="GO:0015074">
    <property type="term" value="P:DNA integration"/>
    <property type="evidence" value="ECO:0007669"/>
    <property type="project" value="InterPro"/>
</dbReference>
<keyword evidence="4" id="KW-1185">Reference proteome</keyword>
<dbReference type="RefSeq" id="WP_144309040.1">
    <property type="nucleotide sequence ID" value="NZ_VMNK01000006.1"/>
</dbReference>
<dbReference type="InterPro" id="IPR001584">
    <property type="entry name" value="Integrase_cat-core"/>
</dbReference>
<dbReference type="Pfam" id="PF09299">
    <property type="entry name" value="Mu-transpos_C"/>
    <property type="match status" value="1"/>
</dbReference>
<dbReference type="InterPro" id="IPR036397">
    <property type="entry name" value="RNaseH_sf"/>
</dbReference>
<comment type="caution">
    <text evidence="3">The sequence shown here is derived from an EMBL/GenBank/DDBJ whole genome shotgun (WGS) entry which is preliminary data.</text>
</comment>